<dbReference type="RefSeq" id="WP_090726636.1">
    <property type="nucleotide sequence ID" value="NZ_FOOU01000004.1"/>
</dbReference>
<feature type="domain" description="PNPLA" evidence="5">
    <location>
        <begin position="9"/>
        <end position="208"/>
    </location>
</feature>
<dbReference type="OrthoDB" id="9807112at2"/>
<dbReference type="InterPro" id="IPR002641">
    <property type="entry name" value="PNPLA_dom"/>
</dbReference>
<organism evidence="6 7">
    <name type="scientific">Neptunomonas qingdaonensis</name>
    <dbReference type="NCBI Taxonomy" id="1045558"/>
    <lineage>
        <taxon>Bacteria</taxon>
        <taxon>Pseudomonadati</taxon>
        <taxon>Pseudomonadota</taxon>
        <taxon>Gammaproteobacteria</taxon>
        <taxon>Oceanospirillales</taxon>
        <taxon>Oceanospirillaceae</taxon>
        <taxon>Neptunomonas</taxon>
    </lineage>
</organism>
<dbReference type="PANTHER" id="PTHR14226:SF78">
    <property type="entry name" value="SLR0060 PROTEIN"/>
    <property type="match status" value="1"/>
</dbReference>
<gene>
    <name evidence="6" type="ORF">SAMN05216175_104252</name>
</gene>
<dbReference type="InterPro" id="IPR050301">
    <property type="entry name" value="NTE"/>
</dbReference>
<evidence type="ECO:0000313" key="7">
    <source>
        <dbReference type="Proteomes" id="UP000198623"/>
    </source>
</evidence>
<dbReference type="STRING" id="1045558.SAMN05216175_104252"/>
<reference evidence="7" key="1">
    <citation type="submission" date="2016-10" db="EMBL/GenBank/DDBJ databases">
        <authorList>
            <person name="Varghese N."/>
            <person name="Submissions S."/>
        </authorList>
    </citation>
    <scope>NUCLEOTIDE SEQUENCE [LARGE SCALE GENOMIC DNA]</scope>
    <source>
        <strain evidence="7">CGMCC 1.10971</strain>
    </source>
</reference>
<dbReference type="SUPFAM" id="SSF52151">
    <property type="entry name" value="FabD/lysophospholipase-like"/>
    <property type="match status" value="1"/>
</dbReference>
<feature type="short sequence motif" description="GXGXXG" evidence="4">
    <location>
        <begin position="13"/>
        <end position="18"/>
    </location>
</feature>
<evidence type="ECO:0000256" key="3">
    <source>
        <dbReference type="ARBA" id="ARBA00023098"/>
    </source>
</evidence>
<feature type="active site" description="Nucleophile" evidence="4">
    <location>
        <position position="43"/>
    </location>
</feature>
<dbReference type="GO" id="GO:0016042">
    <property type="term" value="P:lipid catabolic process"/>
    <property type="evidence" value="ECO:0007669"/>
    <property type="project" value="UniProtKB-UniRule"/>
</dbReference>
<keyword evidence="2 4" id="KW-0442">Lipid degradation</keyword>
<feature type="active site" description="Proton acceptor" evidence="4">
    <location>
        <position position="195"/>
    </location>
</feature>
<feature type="short sequence motif" description="DGA/G" evidence="4">
    <location>
        <begin position="195"/>
        <end position="197"/>
    </location>
</feature>
<name>A0A1I2QDB6_9GAMM</name>
<protein>
    <submittedName>
        <fullName evidence="6">NTE family protein</fullName>
    </submittedName>
</protein>
<keyword evidence="7" id="KW-1185">Reference proteome</keyword>
<evidence type="ECO:0000256" key="4">
    <source>
        <dbReference type="PROSITE-ProRule" id="PRU01161"/>
    </source>
</evidence>
<dbReference type="AlphaFoldDB" id="A0A1I2QDB6"/>
<keyword evidence="3 4" id="KW-0443">Lipid metabolism</keyword>
<dbReference type="Pfam" id="PF01734">
    <property type="entry name" value="Patatin"/>
    <property type="match status" value="1"/>
</dbReference>
<feature type="short sequence motif" description="GXSXG" evidence="4">
    <location>
        <begin position="41"/>
        <end position="45"/>
    </location>
</feature>
<dbReference type="InterPro" id="IPR016035">
    <property type="entry name" value="Acyl_Trfase/lysoPLipase"/>
</dbReference>
<dbReference type="GO" id="GO:0016787">
    <property type="term" value="F:hydrolase activity"/>
    <property type="evidence" value="ECO:0007669"/>
    <property type="project" value="UniProtKB-UniRule"/>
</dbReference>
<evidence type="ECO:0000256" key="2">
    <source>
        <dbReference type="ARBA" id="ARBA00022963"/>
    </source>
</evidence>
<accession>A0A1I2QDB6</accession>
<dbReference type="PANTHER" id="PTHR14226">
    <property type="entry name" value="NEUROPATHY TARGET ESTERASE/SWISS CHEESE D.MELANOGASTER"/>
    <property type="match status" value="1"/>
</dbReference>
<evidence type="ECO:0000259" key="5">
    <source>
        <dbReference type="PROSITE" id="PS51635"/>
    </source>
</evidence>
<sequence length="354" mass="38865">MTATKKIELALQGGGSHGAFTWGVLDRILQDDRIGITAISGTSAGAMNAVVLADGLTRGGRDAAREALDGFWRAVSDAAQFSPIKPGPLDQMFGRWSLDASPGYIGMLTLARLASPYQLNPFDINPLRDVLEKQVDFDQVNACSATNIFVAATNVRTGLPRVFRQGEITLDVVMASACLPDMFKAVEIDGEAYWDGGFTSNPALSPLVDENDCRDMVIVQINPIRRDKVPTTAAEIRDRMNEISFNSSLIKELRSIALLHRIINAEGLEDERYRDMRLHRIGGEGLEHLSASSKMNSGLDFLLHLRDLGRKSADSWIKTNFAALGERSTFDPETLFEESIRLPGALKRKNKGTK</sequence>
<dbReference type="Proteomes" id="UP000198623">
    <property type="component" value="Unassembled WGS sequence"/>
</dbReference>
<evidence type="ECO:0000256" key="1">
    <source>
        <dbReference type="ARBA" id="ARBA00022801"/>
    </source>
</evidence>
<keyword evidence="1 4" id="KW-0378">Hydrolase</keyword>
<dbReference type="PROSITE" id="PS51635">
    <property type="entry name" value="PNPLA"/>
    <property type="match status" value="1"/>
</dbReference>
<evidence type="ECO:0000313" key="6">
    <source>
        <dbReference type="EMBL" id="SFG23756.1"/>
    </source>
</evidence>
<proteinExistence type="predicted"/>
<dbReference type="EMBL" id="FOOU01000004">
    <property type="protein sequence ID" value="SFG23756.1"/>
    <property type="molecule type" value="Genomic_DNA"/>
</dbReference>
<dbReference type="Gene3D" id="3.40.1090.10">
    <property type="entry name" value="Cytosolic phospholipase A2 catalytic domain"/>
    <property type="match status" value="2"/>
</dbReference>